<reference evidence="2 3" key="1">
    <citation type="submission" date="2018-10" db="EMBL/GenBank/DDBJ databases">
        <title>A high-quality apple genome assembly.</title>
        <authorList>
            <person name="Hu J."/>
        </authorList>
    </citation>
    <scope>NUCLEOTIDE SEQUENCE [LARGE SCALE GENOMIC DNA]</scope>
    <source>
        <strain evidence="3">cv. HFTH1</strain>
        <tissue evidence="2">Young leaf</tissue>
    </source>
</reference>
<keyword evidence="3" id="KW-1185">Reference proteome</keyword>
<comment type="caution">
    <text evidence="2">The sequence shown here is derived from an EMBL/GenBank/DDBJ whole genome shotgun (WGS) entry which is preliminary data.</text>
</comment>
<evidence type="ECO:0000313" key="3">
    <source>
        <dbReference type="Proteomes" id="UP000290289"/>
    </source>
</evidence>
<gene>
    <name evidence="2" type="ORF">DVH24_001716</name>
</gene>
<feature type="transmembrane region" description="Helical" evidence="1">
    <location>
        <begin position="54"/>
        <end position="74"/>
    </location>
</feature>
<accession>A0A498I307</accession>
<keyword evidence="1" id="KW-0812">Transmembrane</keyword>
<name>A0A498I307_MALDO</name>
<evidence type="ECO:0000313" key="2">
    <source>
        <dbReference type="EMBL" id="RXH78198.1"/>
    </source>
</evidence>
<dbReference type="EMBL" id="RDQH01000339">
    <property type="protein sequence ID" value="RXH78198.1"/>
    <property type="molecule type" value="Genomic_DNA"/>
</dbReference>
<keyword evidence="1" id="KW-0472">Membrane</keyword>
<sequence>MGRQAGPTPRFPISIPCHLSCSFFLPRQRNKIIFQTLAMANHLVGWVATQKQWLLTFLVMLSASTVIIFFIRAIDNS</sequence>
<proteinExistence type="predicted"/>
<organism evidence="2 3">
    <name type="scientific">Malus domestica</name>
    <name type="common">Apple</name>
    <name type="synonym">Pyrus malus</name>
    <dbReference type="NCBI Taxonomy" id="3750"/>
    <lineage>
        <taxon>Eukaryota</taxon>
        <taxon>Viridiplantae</taxon>
        <taxon>Streptophyta</taxon>
        <taxon>Embryophyta</taxon>
        <taxon>Tracheophyta</taxon>
        <taxon>Spermatophyta</taxon>
        <taxon>Magnoliopsida</taxon>
        <taxon>eudicotyledons</taxon>
        <taxon>Gunneridae</taxon>
        <taxon>Pentapetalae</taxon>
        <taxon>rosids</taxon>
        <taxon>fabids</taxon>
        <taxon>Rosales</taxon>
        <taxon>Rosaceae</taxon>
        <taxon>Amygdaloideae</taxon>
        <taxon>Maleae</taxon>
        <taxon>Malus</taxon>
    </lineage>
</organism>
<protein>
    <submittedName>
        <fullName evidence="2">Uncharacterized protein</fullName>
    </submittedName>
</protein>
<keyword evidence="1" id="KW-1133">Transmembrane helix</keyword>
<dbReference type="Proteomes" id="UP000290289">
    <property type="component" value="Chromosome 13"/>
</dbReference>
<dbReference type="AlphaFoldDB" id="A0A498I307"/>
<evidence type="ECO:0000256" key="1">
    <source>
        <dbReference type="SAM" id="Phobius"/>
    </source>
</evidence>